<dbReference type="Pfam" id="PF07687">
    <property type="entry name" value="M20_dimer"/>
    <property type="match status" value="1"/>
</dbReference>
<evidence type="ECO:0000256" key="5">
    <source>
        <dbReference type="ARBA" id="ARBA00022571"/>
    </source>
</evidence>
<dbReference type="PANTHER" id="PTHR43808:SF31">
    <property type="entry name" value="N-ACETYL-L-CITRULLINE DEACETYLASE"/>
    <property type="match status" value="1"/>
</dbReference>
<dbReference type="GO" id="GO:0005737">
    <property type="term" value="C:cytoplasm"/>
    <property type="evidence" value="ECO:0007669"/>
    <property type="project" value="UniProtKB-SubCell"/>
</dbReference>
<gene>
    <name evidence="12" type="primary">argE</name>
    <name evidence="12" type="ORF">NCTC13315_01537</name>
</gene>
<dbReference type="FunFam" id="3.30.70.360:FF:000003">
    <property type="entry name" value="Acetylornithine deacetylase"/>
    <property type="match status" value="1"/>
</dbReference>
<organism evidence="12 13">
    <name type="scientific">Legionella beliardensis</name>
    <dbReference type="NCBI Taxonomy" id="91822"/>
    <lineage>
        <taxon>Bacteria</taxon>
        <taxon>Pseudomonadati</taxon>
        <taxon>Pseudomonadota</taxon>
        <taxon>Gammaproteobacteria</taxon>
        <taxon>Legionellales</taxon>
        <taxon>Legionellaceae</taxon>
        <taxon>Legionella</taxon>
    </lineage>
</organism>
<dbReference type="EC" id="3.5.1.16" evidence="12"/>
<dbReference type="Pfam" id="PF01546">
    <property type="entry name" value="Peptidase_M20"/>
    <property type="match status" value="1"/>
</dbReference>
<dbReference type="Gene3D" id="3.30.70.360">
    <property type="match status" value="1"/>
</dbReference>
<keyword evidence="10" id="KW-0170">Cobalt</keyword>
<dbReference type="InterPro" id="IPR002933">
    <property type="entry name" value="Peptidase_M20"/>
</dbReference>
<keyword evidence="13" id="KW-1185">Reference proteome</keyword>
<evidence type="ECO:0000256" key="10">
    <source>
        <dbReference type="ARBA" id="ARBA00023285"/>
    </source>
</evidence>
<keyword evidence="7" id="KW-0479">Metal-binding</keyword>
<evidence type="ECO:0000256" key="9">
    <source>
        <dbReference type="ARBA" id="ARBA00022833"/>
    </source>
</evidence>
<dbReference type="SUPFAM" id="SSF55031">
    <property type="entry name" value="Bacterial exopeptidase dimerisation domain"/>
    <property type="match status" value="1"/>
</dbReference>
<evidence type="ECO:0000313" key="12">
    <source>
        <dbReference type="EMBL" id="STX29003.1"/>
    </source>
</evidence>
<accession>A0A378I1X9</accession>
<evidence type="ECO:0000256" key="7">
    <source>
        <dbReference type="ARBA" id="ARBA00022723"/>
    </source>
</evidence>
<evidence type="ECO:0000313" key="13">
    <source>
        <dbReference type="Proteomes" id="UP000254968"/>
    </source>
</evidence>
<dbReference type="AlphaFoldDB" id="A0A378I1X9"/>
<evidence type="ECO:0000256" key="8">
    <source>
        <dbReference type="ARBA" id="ARBA00022801"/>
    </source>
</evidence>
<name>A0A378I1X9_9GAMM</name>
<evidence type="ECO:0000256" key="4">
    <source>
        <dbReference type="ARBA" id="ARBA00022490"/>
    </source>
</evidence>
<feature type="domain" description="Peptidase M20 dimerisation" evidence="11">
    <location>
        <begin position="171"/>
        <end position="282"/>
    </location>
</feature>
<evidence type="ECO:0000259" key="11">
    <source>
        <dbReference type="Pfam" id="PF07687"/>
    </source>
</evidence>
<dbReference type="CDD" id="cd03894">
    <property type="entry name" value="M20_ArgE"/>
    <property type="match status" value="1"/>
</dbReference>
<dbReference type="OrthoDB" id="3665926at2"/>
<comment type="subcellular location">
    <subcellularLocation>
        <location evidence="2">Cytoplasm</location>
    </subcellularLocation>
</comment>
<dbReference type="NCBIfam" id="NF005710">
    <property type="entry name" value="PRK07522.1"/>
    <property type="match status" value="1"/>
</dbReference>
<dbReference type="InterPro" id="IPR050072">
    <property type="entry name" value="Peptidase_M20A"/>
</dbReference>
<keyword evidence="4" id="KW-0963">Cytoplasm</keyword>
<evidence type="ECO:0000256" key="2">
    <source>
        <dbReference type="ARBA" id="ARBA00004496"/>
    </source>
</evidence>
<protein>
    <submittedName>
        <fullName evidence="12">Acetylornithine deacetylase</fullName>
        <ecNumber evidence="12">3.5.1.16</ecNumber>
    </submittedName>
</protein>
<dbReference type="InterPro" id="IPR011650">
    <property type="entry name" value="Peptidase_M20_dimer"/>
</dbReference>
<dbReference type="Proteomes" id="UP000254968">
    <property type="component" value="Unassembled WGS sequence"/>
</dbReference>
<dbReference type="InterPro" id="IPR001261">
    <property type="entry name" value="ArgE/DapE_CS"/>
</dbReference>
<sequence length="384" mass="42079">MTTIDWLSALIAFDTTSSKSNLQLIHTIADWFLQHNIKSRFTSKADNKANLFATLPSVDGNTQGGIILSGHTDVVPVVGQAWDSDPFKAELRDDKVFGRGACDMKGFIAVTLALLPKLQALNLNFPVHFAFSYDEEIGCCGAPVMIADLKPLNCNPKLCIVGEPTNMQPVVAHKGIRVFRCQIQGNAAHSSLTPNGCNAIEYAAKLILFLRQLAEKFKKEQLDRDFDVPFTTLTTNMIQGGNAHNIIPAYCEFVFEFRHLPEHAASSIKNQIDQYINSHLLHEMQQEYPLAAVNLNEIAGVPSFAAHADSKLTQLCQAITGQYAAKKVAYATEAGLFQEAAISTIVCGPGSIEQAHRANEFVTLAQLQQCEQFLLAVVENMAIS</sequence>
<keyword evidence="9" id="KW-0862">Zinc</keyword>
<comment type="similarity">
    <text evidence="3">Belongs to the peptidase M20A family. ArgE subfamily.</text>
</comment>
<dbReference type="EMBL" id="UGNV01000001">
    <property type="protein sequence ID" value="STX29003.1"/>
    <property type="molecule type" value="Genomic_DNA"/>
</dbReference>
<evidence type="ECO:0000256" key="3">
    <source>
        <dbReference type="ARBA" id="ARBA00005691"/>
    </source>
</evidence>
<evidence type="ECO:0000256" key="1">
    <source>
        <dbReference type="ARBA" id="ARBA00001947"/>
    </source>
</evidence>
<dbReference type="RefSeq" id="WP_115302707.1">
    <property type="nucleotide sequence ID" value="NZ_CAAAHO010000004.1"/>
</dbReference>
<dbReference type="PROSITE" id="PS00759">
    <property type="entry name" value="ARGE_DAPE_CPG2_2"/>
    <property type="match status" value="1"/>
</dbReference>
<keyword evidence="5" id="KW-0055">Arginine biosynthesis</keyword>
<dbReference type="NCBIfam" id="TIGR01892">
    <property type="entry name" value="AcOrn-deacetyl"/>
    <property type="match status" value="1"/>
</dbReference>
<comment type="cofactor">
    <cofactor evidence="1">
        <name>Zn(2+)</name>
        <dbReference type="ChEBI" id="CHEBI:29105"/>
    </cofactor>
</comment>
<proteinExistence type="inferred from homology"/>
<dbReference type="GO" id="GO:0008777">
    <property type="term" value="F:acetylornithine deacetylase activity"/>
    <property type="evidence" value="ECO:0007669"/>
    <property type="project" value="UniProtKB-EC"/>
</dbReference>
<reference evidence="12 13" key="1">
    <citation type="submission" date="2018-06" db="EMBL/GenBank/DDBJ databases">
        <authorList>
            <consortium name="Pathogen Informatics"/>
            <person name="Doyle S."/>
        </authorList>
    </citation>
    <scope>NUCLEOTIDE SEQUENCE [LARGE SCALE GENOMIC DNA]</scope>
    <source>
        <strain evidence="12 13">NCTC13315</strain>
    </source>
</reference>
<dbReference type="GO" id="GO:0046872">
    <property type="term" value="F:metal ion binding"/>
    <property type="evidence" value="ECO:0007669"/>
    <property type="project" value="UniProtKB-KW"/>
</dbReference>
<dbReference type="InterPro" id="IPR010169">
    <property type="entry name" value="AcOrn-deacetyl"/>
</dbReference>
<dbReference type="GO" id="GO:0006526">
    <property type="term" value="P:L-arginine biosynthetic process"/>
    <property type="evidence" value="ECO:0007669"/>
    <property type="project" value="UniProtKB-KW"/>
</dbReference>
<dbReference type="Gene3D" id="3.40.630.10">
    <property type="entry name" value="Zn peptidases"/>
    <property type="match status" value="1"/>
</dbReference>
<evidence type="ECO:0000256" key="6">
    <source>
        <dbReference type="ARBA" id="ARBA00022605"/>
    </source>
</evidence>
<keyword evidence="6" id="KW-0028">Amino-acid biosynthesis</keyword>
<dbReference type="SUPFAM" id="SSF53187">
    <property type="entry name" value="Zn-dependent exopeptidases"/>
    <property type="match status" value="1"/>
</dbReference>
<dbReference type="InterPro" id="IPR036264">
    <property type="entry name" value="Bact_exopeptidase_dim_dom"/>
</dbReference>
<dbReference type="PANTHER" id="PTHR43808">
    <property type="entry name" value="ACETYLORNITHINE DEACETYLASE"/>
    <property type="match status" value="1"/>
</dbReference>
<keyword evidence="8 12" id="KW-0378">Hydrolase</keyword>